<proteinExistence type="predicted"/>
<sequence length="38" mass="4012">MVEIEPKSPMLKNLIQGLPVDTIKSFGKVEANSAGGIV</sequence>
<name>A0AAV1V4Y3_9STRA</name>
<protein>
    <submittedName>
        <fullName evidence="1">Uncharacterized protein</fullName>
    </submittedName>
</protein>
<accession>A0AAV1V4Y3</accession>
<gene>
    <name evidence="1" type="ORF">PM001_LOCUS25928</name>
</gene>
<evidence type="ECO:0000313" key="2">
    <source>
        <dbReference type="Proteomes" id="UP001162060"/>
    </source>
</evidence>
<evidence type="ECO:0000313" key="1">
    <source>
        <dbReference type="EMBL" id="CAK7940778.1"/>
    </source>
</evidence>
<organism evidence="1 2">
    <name type="scientific">Peronospora matthiolae</name>
    <dbReference type="NCBI Taxonomy" id="2874970"/>
    <lineage>
        <taxon>Eukaryota</taxon>
        <taxon>Sar</taxon>
        <taxon>Stramenopiles</taxon>
        <taxon>Oomycota</taxon>
        <taxon>Peronosporomycetes</taxon>
        <taxon>Peronosporales</taxon>
        <taxon>Peronosporaceae</taxon>
        <taxon>Peronospora</taxon>
    </lineage>
</organism>
<dbReference type="AlphaFoldDB" id="A0AAV1V4Y3"/>
<comment type="caution">
    <text evidence="1">The sequence shown here is derived from an EMBL/GenBank/DDBJ whole genome shotgun (WGS) entry which is preliminary data.</text>
</comment>
<dbReference type="EMBL" id="CAKLBY020000259">
    <property type="protein sequence ID" value="CAK7940778.1"/>
    <property type="molecule type" value="Genomic_DNA"/>
</dbReference>
<dbReference type="Proteomes" id="UP001162060">
    <property type="component" value="Unassembled WGS sequence"/>
</dbReference>
<reference evidence="1" key="1">
    <citation type="submission" date="2024-01" db="EMBL/GenBank/DDBJ databases">
        <authorList>
            <person name="Webb A."/>
        </authorList>
    </citation>
    <scope>NUCLEOTIDE SEQUENCE</scope>
    <source>
        <strain evidence="1">Pm1</strain>
    </source>
</reference>